<dbReference type="GO" id="GO:0030674">
    <property type="term" value="F:protein-macromolecule adaptor activity"/>
    <property type="evidence" value="ECO:0007669"/>
    <property type="project" value="TreeGrafter"/>
</dbReference>
<proteinExistence type="predicted"/>
<dbReference type="SUPFAM" id="SSF81296">
    <property type="entry name" value="E set domains"/>
    <property type="match status" value="1"/>
</dbReference>
<dbReference type="PANTHER" id="PTHR11188:SF17">
    <property type="entry name" value="FI21816P1"/>
    <property type="match status" value="1"/>
</dbReference>
<feature type="compositionally biased region" description="Low complexity" evidence="1">
    <location>
        <begin position="264"/>
        <end position="278"/>
    </location>
</feature>
<dbReference type="FunCoup" id="A0A0H2S1I3">
    <property type="interactions" value="298"/>
</dbReference>
<evidence type="ECO:0000259" key="2">
    <source>
        <dbReference type="SMART" id="SM01017"/>
    </source>
</evidence>
<dbReference type="InterPro" id="IPR050357">
    <property type="entry name" value="Arrestin_domain-protein"/>
</dbReference>
<dbReference type="PANTHER" id="PTHR11188">
    <property type="entry name" value="ARRESTIN DOMAIN CONTAINING PROTEIN"/>
    <property type="match status" value="1"/>
</dbReference>
<dbReference type="Pfam" id="PF00339">
    <property type="entry name" value="Arrestin_N"/>
    <property type="match status" value="1"/>
</dbReference>
<dbReference type="InterPro" id="IPR011021">
    <property type="entry name" value="Arrestin-like_N"/>
</dbReference>
<feature type="region of interest" description="Disordered" evidence="1">
    <location>
        <begin position="99"/>
        <end position="223"/>
    </location>
</feature>
<dbReference type="InParanoid" id="A0A0H2S1I3"/>
<organism evidence="3 4">
    <name type="scientific">Schizopora paradoxa</name>
    <dbReference type="NCBI Taxonomy" id="27342"/>
    <lineage>
        <taxon>Eukaryota</taxon>
        <taxon>Fungi</taxon>
        <taxon>Dikarya</taxon>
        <taxon>Basidiomycota</taxon>
        <taxon>Agaricomycotina</taxon>
        <taxon>Agaricomycetes</taxon>
        <taxon>Hymenochaetales</taxon>
        <taxon>Schizoporaceae</taxon>
        <taxon>Schizopora</taxon>
    </lineage>
</organism>
<sequence>MGPKNSLTIRLSESVVFLRGSVESTVSGRRAQNDSQPAMLRGLLTLTIVKPTKISSIELKLEGKTVTAWPEGIGSRRLEVTEEHQILSASTVYFDADKDTHTQRARRTASVGPGLTLDREDESEESAGTGASAGSGAGSTQQGSHPSNRHSFWLPSSHRRLSTDLHNLLPPPPTHAQPPVHSDDIPSPPYSAPLAASPWNTPASDSIEGMPSPPASDRSSLRQSTSMFGFAGRHHVTLANAHVPVGPSRMNSSYSRSTLGDNQALDSSSSSNADVSLSRHTSNDEAASDSLSRGRPRLSPRQSSNAEEMSRDSSRNPSILNLPQVPVPSTPTHAHFLPSASTQNGQAIRNSTSAKHSPERDRDRGRRRSRFSLATVSNAFLDAVKERVRSNSPEGEGRSTPGDRSPAFGVSREPSLERITEVPTRTLESTKAEKRKSALDKLTGAFRHDGEETPHKTSGEGWKEFRKGTYTYPISFAIPSNSPPTLHCEFGSVTYRLQATVHRPGAFTSKLTSTRDVTLIACPGEDDLEENDNIVVQREWDGQMLYMIVISGRAFPIGSTIPVQLNFMPLQKIKIFRLSAVIEERVDYNTQFKRVARTDPVKRFELFSVRYMDKDQTSLLPLLGDYSTSPLRPVVEGGGGDAEEAASSFMGPGPWSLQTELKLPRSCARMHFTNKHKKSNITITHVLKLTIRVERGDDEFVDAKTGKRKHFDIVVQTPLHILSCRCNPDWTMLPRYSSFASLPNSKTQTCPCSLKRAGSTIDVDQVDEPLLAASSSSHTATHAGPGSSFTRRSSAQTSALTPTTTTASDPVNRPRLPSSPHSAPLMLSPSSSTSHRTSEYPGGYYANGAADVSRMSFGYPAVSSVHSSIASGSVSPETNSLYERNTLFARLVAGEESEIGEAPPRYENVIRGTSSCGAAHLSGTPHAMATIVAEHR</sequence>
<dbReference type="InterPro" id="IPR014756">
    <property type="entry name" value="Ig_E-set"/>
</dbReference>
<keyword evidence="4" id="KW-1185">Reference proteome</keyword>
<dbReference type="EMBL" id="KQ085902">
    <property type="protein sequence ID" value="KLO17712.1"/>
    <property type="molecule type" value="Genomic_DNA"/>
</dbReference>
<dbReference type="InterPro" id="IPR011022">
    <property type="entry name" value="Arrestin_C-like"/>
</dbReference>
<dbReference type="GO" id="GO:0005886">
    <property type="term" value="C:plasma membrane"/>
    <property type="evidence" value="ECO:0007669"/>
    <property type="project" value="TreeGrafter"/>
</dbReference>
<gene>
    <name evidence="3" type="ORF">SCHPADRAFT_936902</name>
</gene>
<dbReference type="OrthoDB" id="2238745at2759"/>
<protein>
    <recommendedName>
        <fullName evidence="2">Arrestin C-terminal-like domain-containing protein</fullName>
    </recommendedName>
</protein>
<evidence type="ECO:0000313" key="4">
    <source>
        <dbReference type="Proteomes" id="UP000053477"/>
    </source>
</evidence>
<dbReference type="Pfam" id="PF02752">
    <property type="entry name" value="Arrestin_C"/>
    <property type="match status" value="1"/>
</dbReference>
<reference evidence="3 4" key="1">
    <citation type="submission" date="2015-04" db="EMBL/GenBank/DDBJ databases">
        <title>Complete genome sequence of Schizopora paradoxa KUC8140, a cosmopolitan wood degrader in East Asia.</title>
        <authorList>
            <consortium name="DOE Joint Genome Institute"/>
            <person name="Min B."/>
            <person name="Park H."/>
            <person name="Jang Y."/>
            <person name="Kim J.-J."/>
            <person name="Kim K.H."/>
            <person name="Pangilinan J."/>
            <person name="Lipzen A."/>
            <person name="Riley R."/>
            <person name="Grigoriev I.V."/>
            <person name="Spatafora J.W."/>
            <person name="Choi I.-G."/>
        </authorList>
    </citation>
    <scope>NUCLEOTIDE SEQUENCE [LARGE SCALE GENOMIC DNA]</scope>
    <source>
        <strain evidence="3 4">KUC8140</strain>
    </source>
</reference>
<dbReference type="AlphaFoldDB" id="A0A0H2S1I3"/>
<dbReference type="InterPro" id="IPR014752">
    <property type="entry name" value="Arrestin-like_C"/>
</dbReference>
<feature type="region of interest" description="Disordered" evidence="1">
    <location>
        <begin position="774"/>
        <end position="839"/>
    </location>
</feature>
<feature type="region of interest" description="Disordered" evidence="1">
    <location>
        <begin position="241"/>
        <end position="418"/>
    </location>
</feature>
<name>A0A0H2S1I3_9AGAM</name>
<feature type="compositionally biased region" description="Low complexity" evidence="1">
    <location>
        <begin position="288"/>
        <end position="304"/>
    </location>
</feature>
<dbReference type="GO" id="GO:0070086">
    <property type="term" value="P:ubiquitin-dependent endocytosis"/>
    <property type="evidence" value="ECO:0007669"/>
    <property type="project" value="TreeGrafter"/>
</dbReference>
<feature type="domain" description="Arrestin C-terminal-like" evidence="2">
    <location>
        <begin position="540"/>
        <end position="726"/>
    </location>
</feature>
<feature type="compositionally biased region" description="Polar residues" evidence="1">
    <location>
        <begin position="249"/>
        <end position="261"/>
    </location>
</feature>
<evidence type="ECO:0000313" key="3">
    <source>
        <dbReference type="EMBL" id="KLO17712.1"/>
    </source>
</evidence>
<dbReference type="SMART" id="SM01017">
    <property type="entry name" value="Arrestin_C"/>
    <property type="match status" value="1"/>
</dbReference>
<dbReference type="GO" id="GO:0005829">
    <property type="term" value="C:cytosol"/>
    <property type="evidence" value="ECO:0007669"/>
    <property type="project" value="TreeGrafter"/>
</dbReference>
<evidence type="ECO:0000256" key="1">
    <source>
        <dbReference type="SAM" id="MobiDB-lite"/>
    </source>
</evidence>
<dbReference type="Proteomes" id="UP000053477">
    <property type="component" value="Unassembled WGS sequence"/>
</dbReference>
<feature type="compositionally biased region" description="Polar residues" evidence="1">
    <location>
        <begin position="339"/>
        <end position="355"/>
    </location>
</feature>
<accession>A0A0H2S1I3</accession>
<dbReference type="Gene3D" id="2.60.40.640">
    <property type="match status" value="2"/>
</dbReference>
<feature type="compositionally biased region" description="Low complexity" evidence="1">
    <location>
        <begin position="818"/>
        <end position="835"/>
    </location>
</feature>
<feature type="compositionally biased region" description="Low complexity" evidence="1">
    <location>
        <begin position="793"/>
        <end position="808"/>
    </location>
</feature>
<feature type="compositionally biased region" description="Low complexity" evidence="1">
    <location>
        <begin position="774"/>
        <end position="783"/>
    </location>
</feature>
<dbReference type="STRING" id="27342.A0A0H2S1I3"/>
<dbReference type="GO" id="GO:0031625">
    <property type="term" value="F:ubiquitin protein ligase binding"/>
    <property type="evidence" value="ECO:0007669"/>
    <property type="project" value="TreeGrafter"/>
</dbReference>